<reference evidence="1 2" key="1">
    <citation type="submission" date="2014-03" db="EMBL/GenBank/DDBJ databases">
        <title>Draft Genome of Photorhabdus luminescens BA1, an Egyptian Isolate.</title>
        <authorList>
            <person name="Ghazal S."/>
            <person name="Hurst S.G.IV."/>
            <person name="Morris K."/>
            <person name="Thomas K."/>
            <person name="Tisa L.S."/>
        </authorList>
    </citation>
    <scope>NUCLEOTIDE SEQUENCE [LARGE SCALE GENOMIC DNA]</scope>
    <source>
        <strain evidence="1 2">BA1</strain>
    </source>
</reference>
<evidence type="ECO:0000313" key="1">
    <source>
        <dbReference type="EMBL" id="EYU13285.1"/>
    </source>
</evidence>
<accession>A0A022PFP5</accession>
<gene>
    <name evidence="1" type="ORF">BA1DRAFT_04249</name>
</gene>
<dbReference type="PATRIC" id="fig|1393736.3.peg.4330"/>
<evidence type="ECO:0000313" key="2">
    <source>
        <dbReference type="Proteomes" id="UP000023464"/>
    </source>
</evidence>
<dbReference type="Pfam" id="PF06252">
    <property type="entry name" value="GemA"/>
    <property type="match status" value="1"/>
</dbReference>
<comment type="caution">
    <text evidence="1">The sequence shown here is derived from an EMBL/GenBank/DDBJ whole genome shotgun (WGS) entry which is preliminary data.</text>
</comment>
<dbReference type="Proteomes" id="UP000023464">
    <property type="component" value="Unassembled WGS sequence"/>
</dbReference>
<dbReference type="AlphaFoldDB" id="A0A022PFP5"/>
<name>A0A022PFP5_9GAMM</name>
<proteinExistence type="predicted"/>
<sequence>MAKQKFIQLIHIARSNLKLDEDTYRQMLLSETGKVSTRKIDIPQLTRVLEAMKKRGFKIKTSRKFKTSRPLDSHPQSKKIRALWLEMACS</sequence>
<dbReference type="EMBL" id="JFGV01000098">
    <property type="protein sequence ID" value="EYU13285.1"/>
    <property type="molecule type" value="Genomic_DNA"/>
</dbReference>
<dbReference type="InterPro" id="IPR009363">
    <property type="entry name" value="Phage_Mu_Gp16"/>
</dbReference>
<keyword evidence="2" id="KW-1185">Reference proteome</keyword>
<organism evidence="1 2">
    <name type="scientific">Photorhabdus aegyptia</name>
    <dbReference type="NCBI Taxonomy" id="2805098"/>
    <lineage>
        <taxon>Bacteria</taxon>
        <taxon>Pseudomonadati</taxon>
        <taxon>Pseudomonadota</taxon>
        <taxon>Gammaproteobacteria</taxon>
        <taxon>Enterobacterales</taxon>
        <taxon>Morganellaceae</taxon>
        <taxon>Photorhabdus</taxon>
    </lineage>
</organism>
<protein>
    <submittedName>
        <fullName evidence="1">Mu-like prophage protein gp16</fullName>
    </submittedName>
</protein>